<name>A0A7J7P9C6_9MAGN</name>
<dbReference type="InterPro" id="IPR045258">
    <property type="entry name" value="ACAP1/2/3-like"/>
</dbReference>
<evidence type="ECO:0000313" key="4">
    <source>
        <dbReference type="Proteomes" id="UP000541444"/>
    </source>
</evidence>
<dbReference type="Gene3D" id="1.20.1270.60">
    <property type="entry name" value="Arfaptin homology (AH) domain/BAR domain"/>
    <property type="match status" value="1"/>
</dbReference>
<dbReference type="GO" id="GO:0046872">
    <property type="term" value="F:metal ion binding"/>
    <property type="evidence" value="ECO:0007669"/>
    <property type="project" value="UniProtKB-KW"/>
</dbReference>
<comment type="caution">
    <text evidence="3">The sequence shown here is derived from an EMBL/GenBank/DDBJ whole genome shotgun (WGS) entry which is preliminary data.</text>
</comment>
<organism evidence="3 4">
    <name type="scientific">Kingdonia uniflora</name>
    <dbReference type="NCBI Taxonomy" id="39325"/>
    <lineage>
        <taxon>Eukaryota</taxon>
        <taxon>Viridiplantae</taxon>
        <taxon>Streptophyta</taxon>
        <taxon>Embryophyta</taxon>
        <taxon>Tracheophyta</taxon>
        <taxon>Spermatophyta</taxon>
        <taxon>Magnoliopsida</taxon>
        <taxon>Ranunculales</taxon>
        <taxon>Circaeasteraceae</taxon>
        <taxon>Kingdonia</taxon>
    </lineage>
</organism>
<dbReference type="InterPro" id="IPR027267">
    <property type="entry name" value="AH/BAR_dom_sf"/>
</dbReference>
<reference evidence="3 4" key="1">
    <citation type="journal article" date="2020" name="IScience">
        <title>Genome Sequencing of the Endangered Kingdonia uniflora (Circaeasteraceae, Ranunculales) Reveals Potential Mechanisms of Evolutionary Specialization.</title>
        <authorList>
            <person name="Sun Y."/>
            <person name="Deng T."/>
            <person name="Zhang A."/>
            <person name="Moore M.J."/>
            <person name="Landis J.B."/>
            <person name="Lin N."/>
            <person name="Zhang H."/>
            <person name="Zhang X."/>
            <person name="Huang J."/>
            <person name="Zhang X."/>
            <person name="Sun H."/>
            <person name="Wang H."/>
        </authorList>
    </citation>
    <scope>NUCLEOTIDE SEQUENCE [LARGE SCALE GENOMIC DNA]</scope>
    <source>
        <strain evidence="3">TB1705</strain>
        <tissue evidence="3">Leaf</tissue>
    </source>
</reference>
<dbReference type="GO" id="GO:0005096">
    <property type="term" value="F:GTPase activator activity"/>
    <property type="evidence" value="ECO:0007669"/>
    <property type="project" value="InterPro"/>
</dbReference>
<gene>
    <name evidence="3" type="ORF">GIB67_038955</name>
</gene>
<proteinExistence type="predicted"/>
<dbReference type="SUPFAM" id="SSF103657">
    <property type="entry name" value="BAR/IMD domain-like"/>
    <property type="match status" value="1"/>
</dbReference>
<dbReference type="Proteomes" id="UP000541444">
    <property type="component" value="Unassembled WGS sequence"/>
</dbReference>
<keyword evidence="4" id="KW-1185">Reference proteome</keyword>
<dbReference type="OrthoDB" id="764379at2759"/>
<accession>A0A7J7P9C6</accession>
<evidence type="ECO:0000313" key="3">
    <source>
        <dbReference type="EMBL" id="KAF6175744.1"/>
    </source>
</evidence>
<protein>
    <submittedName>
        <fullName evidence="3">Uncharacterized protein</fullName>
    </submittedName>
</protein>
<keyword evidence="1" id="KW-0479">Metal-binding</keyword>
<dbReference type="PANTHER" id="PTHR23180">
    <property type="entry name" value="CENTAURIN/ARF"/>
    <property type="match status" value="1"/>
</dbReference>
<dbReference type="PANTHER" id="PTHR23180:SF160">
    <property type="entry name" value="ADP-RIBOSYLATION FACTOR GTPASE-ACTIVATING PROTEIN EFFECTOR PROTEIN 1"/>
    <property type="match status" value="1"/>
</dbReference>
<evidence type="ECO:0000256" key="2">
    <source>
        <dbReference type="ARBA" id="ARBA00022833"/>
    </source>
</evidence>
<dbReference type="EMBL" id="JACGCM010000150">
    <property type="protein sequence ID" value="KAF6175744.1"/>
    <property type="molecule type" value="Genomic_DNA"/>
</dbReference>
<sequence length="109" mass="12368">MSFVKLDDSPMFKKQLEYLEESTELLRDRSQRLYKECRKYTKGLGEDYDGDIAFSSALETFGGGHNNPVSIAFGGPVMTKFTIALREIKTYKEVLGIRVANPNPSPQER</sequence>
<dbReference type="AlphaFoldDB" id="A0A7J7P9C6"/>
<evidence type="ECO:0000256" key="1">
    <source>
        <dbReference type="ARBA" id="ARBA00022723"/>
    </source>
</evidence>
<keyword evidence="2" id="KW-0862">Zinc</keyword>